<dbReference type="InterPro" id="IPR036397">
    <property type="entry name" value="RNaseH_sf"/>
</dbReference>
<name>A0A9E7D7A7_9ACTO</name>
<dbReference type="PANTHER" id="PTHR47515">
    <property type="entry name" value="LOW CALCIUM RESPONSE LOCUS PROTEIN T"/>
    <property type="match status" value="1"/>
</dbReference>
<feature type="domain" description="Integrase catalytic" evidence="1">
    <location>
        <begin position="20"/>
        <end position="181"/>
    </location>
</feature>
<evidence type="ECO:0000313" key="3">
    <source>
        <dbReference type="Proteomes" id="UP000830236"/>
    </source>
</evidence>
<dbReference type="InterPro" id="IPR012337">
    <property type="entry name" value="RNaseH-like_sf"/>
</dbReference>
<dbReference type="Proteomes" id="UP000830236">
    <property type="component" value="Chromosome"/>
</dbReference>
<dbReference type="KEGG" id="agh:M3I41_03995"/>
<dbReference type="GO" id="GO:0003676">
    <property type="term" value="F:nucleic acid binding"/>
    <property type="evidence" value="ECO:0007669"/>
    <property type="project" value="InterPro"/>
</dbReference>
<evidence type="ECO:0000259" key="1">
    <source>
        <dbReference type="PROSITE" id="PS50994"/>
    </source>
</evidence>
<dbReference type="PROSITE" id="PS50994">
    <property type="entry name" value="INTEGRASE"/>
    <property type="match status" value="1"/>
</dbReference>
<dbReference type="InterPro" id="IPR001584">
    <property type="entry name" value="Integrase_cat-core"/>
</dbReference>
<dbReference type="NCBIfam" id="NF033516">
    <property type="entry name" value="transpos_IS3"/>
    <property type="match status" value="1"/>
</dbReference>
<dbReference type="AlphaFoldDB" id="A0A9E7D7A7"/>
<dbReference type="PANTHER" id="PTHR47515:SF1">
    <property type="entry name" value="BLR2054 PROTEIN"/>
    <property type="match status" value="1"/>
</dbReference>
<dbReference type="SUPFAM" id="SSF53098">
    <property type="entry name" value="Ribonuclease H-like"/>
    <property type="match status" value="1"/>
</dbReference>
<dbReference type="Gene3D" id="3.30.420.10">
    <property type="entry name" value="Ribonuclease H-like superfamily/Ribonuclease H"/>
    <property type="match status" value="1"/>
</dbReference>
<gene>
    <name evidence="2" type="ORF">M3I41_03995</name>
</gene>
<organism evidence="2 3">
    <name type="scientific">Actinomyces graevenitzii</name>
    <dbReference type="NCBI Taxonomy" id="55565"/>
    <lineage>
        <taxon>Bacteria</taxon>
        <taxon>Bacillati</taxon>
        <taxon>Actinomycetota</taxon>
        <taxon>Actinomycetes</taxon>
        <taxon>Actinomycetales</taxon>
        <taxon>Actinomycetaceae</taxon>
        <taxon>Actinomyces</taxon>
    </lineage>
</organism>
<dbReference type="Pfam" id="PF13683">
    <property type="entry name" value="rve_3"/>
    <property type="match status" value="1"/>
</dbReference>
<dbReference type="GO" id="GO:0015074">
    <property type="term" value="P:DNA integration"/>
    <property type="evidence" value="ECO:0007669"/>
    <property type="project" value="InterPro"/>
</dbReference>
<dbReference type="EMBL" id="CP097095">
    <property type="protein sequence ID" value="UQF80433.1"/>
    <property type="molecule type" value="Genomic_DNA"/>
</dbReference>
<accession>A0A9E7D7A7</accession>
<dbReference type="InterPro" id="IPR048020">
    <property type="entry name" value="Transpos_IS3"/>
</dbReference>
<reference evidence="2" key="1">
    <citation type="submission" date="2022-05" db="EMBL/GenBank/DDBJ databases">
        <title>Using nanopore sequencing to obtain complete genomes from saliva samples.</title>
        <authorList>
            <person name="Baker J.L."/>
        </authorList>
    </citation>
    <scope>NUCLEOTIDE SEQUENCE</scope>
    <source>
        <strain evidence="2">JCVI-JB-Ag32</strain>
    </source>
</reference>
<evidence type="ECO:0000313" key="2">
    <source>
        <dbReference type="EMBL" id="UQF80433.1"/>
    </source>
</evidence>
<proteinExistence type="predicted"/>
<protein>
    <submittedName>
        <fullName evidence="2">IS3 family transposase</fullName>
    </submittedName>
</protein>
<sequence length="185" mass="21429">MRPRKAHKPRTAPRLQRLVEASAPGQVWTIDFQFDSDWKGRVFKVCNVIDEFTRQHLAFRVERRMGAADVIEMLDLAVLAHGAPQVLRADNGPEFIAEALGRWASEHDTLQAFIPPGQPWHNGFVESLHNRMRDELLEDNMFEDLNHARALIGAWSQRYNEEHPHSALGWLSPNQYARQWAQHHQ</sequence>